<dbReference type="GO" id="GO:0016746">
    <property type="term" value="F:acyltransferase activity"/>
    <property type="evidence" value="ECO:0007669"/>
    <property type="project" value="UniProtKB-KW"/>
</dbReference>
<evidence type="ECO:0000256" key="2">
    <source>
        <dbReference type="ARBA" id="ARBA00010323"/>
    </source>
</evidence>
<dbReference type="InterPro" id="IPR004299">
    <property type="entry name" value="MBOAT_fam"/>
</dbReference>
<proteinExistence type="inferred from homology"/>
<dbReference type="Proteomes" id="UP000032408">
    <property type="component" value="Chromosome"/>
</dbReference>
<dbReference type="InterPro" id="IPR024194">
    <property type="entry name" value="Ac/AlaTfrase_AlgI/DltB"/>
</dbReference>
<evidence type="ECO:0000313" key="11">
    <source>
        <dbReference type="Proteomes" id="UP000032408"/>
    </source>
</evidence>
<organism evidence="10 11">
    <name type="scientific">Nitrosopumilus adriaticus</name>
    <dbReference type="NCBI Taxonomy" id="1580092"/>
    <lineage>
        <taxon>Archaea</taxon>
        <taxon>Nitrososphaerota</taxon>
        <taxon>Nitrososphaeria</taxon>
        <taxon>Nitrosopumilales</taxon>
        <taxon>Nitrosopumilaceae</taxon>
        <taxon>Nitrosopumilus</taxon>
    </lineage>
</organism>
<feature type="transmembrane region" description="Helical" evidence="9">
    <location>
        <begin position="319"/>
        <end position="336"/>
    </location>
</feature>
<evidence type="ECO:0000256" key="1">
    <source>
        <dbReference type="ARBA" id="ARBA00004651"/>
    </source>
</evidence>
<evidence type="ECO:0000256" key="3">
    <source>
        <dbReference type="ARBA" id="ARBA00022475"/>
    </source>
</evidence>
<feature type="transmembrane region" description="Helical" evidence="9">
    <location>
        <begin position="76"/>
        <end position="95"/>
    </location>
</feature>
<evidence type="ECO:0000256" key="5">
    <source>
        <dbReference type="ARBA" id="ARBA00022692"/>
    </source>
</evidence>
<feature type="transmembrane region" description="Helical" evidence="9">
    <location>
        <begin position="423"/>
        <end position="444"/>
    </location>
</feature>
<reference evidence="10 11" key="2">
    <citation type="journal article" date="2016" name="ISME J.">
        <title>Physiological and genomic characterization of two novel marine thaumarchaeal strains indicates niche differentiation.</title>
        <authorList>
            <person name="Bayer B."/>
            <person name="Vojvoda J."/>
            <person name="Offre P."/>
            <person name="Alves R.J."/>
            <person name="Elisabeth N.H."/>
            <person name="Garcia J.A."/>
            <person name="Volland J.M."/>
            <person name="Srivastava A."/>
            <person name="Schleper C."/>
            <person name="Herndl G.J."/>
        </authorList>
    </citation>
    <scope>NUCLEOTIDE SEQUENCE [LARGE SCALE GENOMIC DNA]</scope>
    <source>
        <strain evidence="10 11">NF5</strain>
    </source>
</reference>
<comment type="subcellular location">
    <subcellularLocation>
        <location evidence="1">Cell membrane</location>
        <topology evidence="1">Multi-pass membrane protein</topology>
    </subcellularLocation>
</comment>
<feature type="transmembrane region" description="Helical" evidence="9">
    <location>
        <begin position="6"/>
        <end position="24"/>
    </location>
</feature>
<dbReference type="InterPro" id="IPR051085">
    <property type="entry name" value="MB_O-acyltransferase"/>
</dbReference>
<reference evidence="11" key="1">
    <citation type="submission" date="2015-03" db="EMBL/GenBank/DDBJ databases">
        <title>Characterization of two novel Thaumarchaeota isolated from the Northern Adriatic Sea.</title>
        <authorList>
            <person name="Bayer B."/>
            <person name="Vojvoda J."/>
            <person name="Offre P."/>
            <person name="Srivastava A."/>
            <person name="Elisabeth N."/>
            <person name="Garcia J.A.L."/>
            <person name="Schleper C."/>
            <person name="Herndl G.J."/>
        </authorList>
    </citation>
    <scope>NUCLEOTIDE SEQUENCE [LARGE SCALE GENOMIC DNA]</scope>
    <source>
        <strain evidence="11">NF5</strain>
    </source>
</reference>
<keyword evidence="8" id="KW-0012">Acyltransferase</keyword>
<protein>
    <submittedName>
        <fullName evidence="10">Putative alginate O-acetyltransferase AlgI</fullName>
    </submittedName>
</protein>
<evidence type="ECO:0000256" key="6">
    <source>
        <dbReference type="ARBA" id="ARBA00022989"/>
    </source>
</evidence>
<keyword evidence="5 9" id="KW-0812">Transmembrane</keyword>
<feature type="transmembrane region" description="Helical" evidence="9">
    <location>
        <begin position="456"/>
        <end position="478"/>
    </location>
</feature>
<feature type="transmembrane region" description="Helical" evidence="9">
    <location>
        <begin position="31"/>
        <end position="56"/>
    </location>
</feature>
<evidence type="ECO:0000256" key="7">
    <source>
        <dbReference type="ARBA" id="ARBA00023136"/>
    </source>
</evidence>
<dbReference type="RefSeq" id="WP_048118372.1">
    <property type="nucleotide sequence ID" value="NZ_CP011070.1"/>
</dbReference>
<feature type="transmembrane region" description="Helical" evidence="9">
    <location>
        <begin position="342"/>
        <end position="362"/>
    </location>
</feature>
<dbReference type="InterPro" id="IPR028362">
    <property type="entry name" value="AlgI"/>
</dbReference>
<keyword evidence="11" id="KW-1185">Reference proteome</keyword>
<gene>
    <name evidence="10" type="ORF">NADRNF5_2130</name>
</gene>
<feature type="transmembrane region" description="Helical" evidence="9">
    <location>
        <begin position="116"/>
        <end position="133"/>
    </location>
</feature>
<dbReference type="GeneID" id="24821297"/>
<keyword evidence="6 9" id="KW-1133">Transmembrane helix</keyword>
<feature type="transmembrane region" description="Helical" evidence="9">
    <location>
        <begin position="374"/>
        <end position="394"/>
    </location>
</feature>
<sequence>MLFNSPDFIIFFIFVVSVVVIFKYRKFQHLFLLVASYFFFYYTSNYLIILLIFSTLLDFYAGREIWKSQNITRKKIIFSISLAGNLGLLGFFKYADFGISQINAVGSSLGYESIPFLNLALPIGISFYTFQTISYTADIYRGKLEPSKTLREFALFVAFFPQLVAGPIVRAKDFLPQLREKMENFGTNRLSLISIHDRNLKLGITIMAFGFLKKMFFADNIAPMVNTIFQDPIGASTFEIWLGAIGFAFQIYGDFSGYSDIAIGAALILGFKIPINFNKPYFATSPSDFWRRWHISLSSWLRDYLYIPLGGNKKSSGRTYFNLIAVMFLGGLWHGASWNFVVWGLLHGLYLTVHKLILNKFPILKNNSFFKSKIGKIVSISVTQYFVFLAWIPFRVRDVDSMMYSIEKYVLIDLQFSEIADVILSHKLPVLFLSLFIILHFISYRKENMIDRISKFSIKYWVIVLTIIALMITFTYSINSQDFIYFKF</sequence>
<comment type="similarity">
    <text evidence="2">Belongs to the membrane-bound acyltransferase family.</text>
</comment>
<dbReference type="STRING" id="1580092.NADRNF5_2130"/>
<keyword evidence="4 10" id="KW-0808">Transferase</keyword>
<dbReference type="Pfam" id="PF03062">
    <property type="entry name" value="MBOAT"/>
    <property type="match status" value="1"/>
</dbReference>
<dbReference type="GO" id="GO:0005886">
    <property type="term" value="C:plasma membrane"/>
    <property type="evidence" value="ECO:0007669"/>
    <property type="project" value="UniProtKB-SubCell"/>
</dbReference>
<dbReference type="PIRSF" id="PIRSF016636">
    <property type="entry name" value="AlgI_DltB"/>
    <property type="match status" value="1"/>
</dbReference>
<keyword evidence="3" id="KW-1003">Cell membrane</keyword>
<dbReference type="AlphaFoldDB" id="A0A0D5C5K2"/>
<dbReference type="HOGENOM" id="CLU_025255_4_1_2"/>
<dbReference type="PANTHER" id="PTHR13285:SF23">
    <property type="entry name" value="TEICHOIC ACID D-ALANYLTRANSFERASE"/>
    <property type="match status" value="1"/>
</dbReference>
<dbReference type="GO" id="GO:0042121">
    <property type="term" value="P:alginic acid biosynthetic process"/>
    <property type="evidence" value="ECO:0007669"/>
    <property type="project" value="InterPro"/>
</dbReference>
<name>A0A0D5C5K2_9ARCH</name>
<dbReference type="PANTHER" id="PTHR13285">
    <property type="entry name" value="ACYLTRANSFERASE"/>
    <property type="match status" value="1"/>
</dbReference>
<evidence type="ECO:0000313" key="10">
    <source>
        <dbReference type="EMBL" id="AJW71803.1"/>
    </source>
</evidence>
<dbReference type="KEGG" id="nin:NADRNF5_2130"/>
<evidence type="ECO:0000256" key="4">
    <source>
        <dbReference type="ARBA" id="ARBA00022679"/>
    </source>
</evidence>
<keyword evidence="7 9" id="KW-0472">Membrane</keyword>
<evidence type="ECO:0000256" key="8">
    <source>
        <dbReference type="ARBA" id="ARBA00023315"/>
    </source>
</evidence>
<dbReference type="OrthoDB" id="3238at2157"/>
<dbReference type="EMBL" id="CP011070">
    <property type="protein sequence ID" value="AJW71803.1"/>
    <property type="molecule type" value="Genomic_DNA"/>
</dbReference>
<accession>A0A0D5C5K2</accession>
<dbReference type="PIRSF" id="PIRSF500217">
    <property type="entry name" value="AlgI"/>
    <property type="match status" value="1"/>
</dbReference>
<evidence type="ECO:0000256" key="9">
    <source>
        <dbReference type="SAM" id="Phobius"/>
    </source>
</evidence>